<dbReference type="InterPro" id="IPR027806">
    <property type="entry name" value="HARBI1_dom"/>
</dbReference>
<dbReference type="AlphaFoldDB" id="A0AAW2NN94"/>
<evidence type="ECO:0000256" key="5">
    <source>
        <dbReference type="ARBA" id="ARBA00022723"/>
    </source>
</evidence>
<comment type="cofactor">
    <cofactor evidence="1">
        <name>a divalent metal cation</name>
        <dbReference type="ChEBI" id="CHEBI:60240"/>
    </cofactor>
</comment>
<dbReference type="GO" id="GO:0004518">
    <property type="term" value="F:nuclease activity"/>
    <property type="evidence" value="ECO:0007669"/>
    <property type="project" value="UniProtKB-KW"/>
</dbReference>
<feature type="domain" description="DUF8040" evidence="10">
    <location>
        <begin position="10"/>
        <end position="99"/>
    </location>
</feature>
<dbReference type="EMBL" id="JACGWJ010000019">
    <property type="protein sequence ID" value="KAL0345330.1"/>
    <property type="molecule type" value="Genomic_DNA"/>
</dbReference>
<dbReference type="InterPro" id="IPR058353">
    <property type="entry name" value="DUF8040"/>
</dbReference>
<comment type="caution">
    <text evidence="11">The sequence shown here is derived from an EMBL/GenBank/DDBJ whole genome shotgun (WGS) entry which is preliminary data.</text>
</comment>
<organism evidence="11">
    <name type="scientific">Sesamum radiatum</name>
    <name type="common">Black benniseed</name>
    <dbReference type="NCBI Taxonomy" id="300843"/>
    <lineage>
        <taxon>Eukaryota</taxon>
        <taxon>Viridiplantae</taxon>
        <taxon>Streptophyta</taxon>
        <taxon>Embryophyta</taxon>
        <taxon>Tracheophyta</taxon>
        <taxon>Spermatophyta</taxon>
        <taxon>Magnoliopsida</taxon>
        <taxon>eudicotyledons</taxon>
        <taxon>Gunneridae</taxon>
        <taxon>Pentapetalae</taxon>
        <taxon>asterids</taxon>
        <taxon>lamiids</taxon>
        <taxon>Lamiales</taxon>
        <taxon>Pedaliaceae</taxon>
        <taxon>Sesamum</taxon>
    </lineage>
</organism>
<accession>A0AAW2NN94</accession>
<dbReference type="PANTHER" id="PTHR22930:SF293">
    <property type="entry name" value="PROTEIN ALP1-LIKE"/>
    <property type="match status" value="1"/>
</dbReference>
<feature type="compositionally biased region" description="Polar residues" evidence="8">
    <location>
        <begin position="305"/>
        <end position="328"/>
    </location>
</feature>
<comment type="subcellular location">
    <subcellularLocation>
        <location evidence="2">Nucleus</location>
    </subcellularLocation>
</comment>
<evidence type="ECO:0000256" key="6">
    <source>
        <dbReference type="ARBA" id="ARBA00022801"/>
    </source>
</evidence>
<evidence type="ECO:0000256" key="4">
    <source>
        <dbReference type="ARBA" id="ARBA00022722"/>
    </source>
</evidence>
<feature type="region of interest" description="Disordered" evidence="8">
    <location>
        <begin position="301"/>
        <end position="328"/>
    </location>
</feature>
<evidence type="ECO:0000256" key="8">
    <source>
        <dbReference type="SAM" id="MobiDB-lite"/>
    </source>
</evidence>
<evidence type="ECO:0000256" key="2">
    <source>
        <dbReference type="ARBA" id="ARBA00004123"/>
    </source>
</evidence>
<dbReference type="GO" id="GO:0046872">
    <property type="term" value="F:metal ion binding"/>
    <property type="evidence" value="ECO:0007669"/>
    <property type="project" value="UniProtKB-KW"/>
</dbReference>
<name>A0AAW2NN94_SESRA</name>
<evidence type="ECO:0000256" key="7">
    <source>
        <dbReference type="ARBA" id="ARBA00023242"/>
    </source>
</evidence>
<evidence type="ECO:0000256" key="1">
    <source>
        <dbReference type="ARBA" id="ARBA00001968"/>
    </source>
</evidence>
<dbReference type="GO" id="GO:0005634">
    <property type="term" value="C:nucleus"/>
    <property type="evidence" value="ECO:0007669"/>
    <property type="project" value="UniProtKB-SubCell"/>
</dbReference>
<evidence type="ECO:0000313" key="11">
    <source>
        <dbReference type="EMBL" id="KAL0345330.1"/>
    </source>
</evidence>
<sequence>MNTRIPNQVRYLHRLVSVSDESCLRNLRMNRNAFGRLCYLLEYSGGVSSPKHLTVPEQVAIFLSVLAHHKKNCVVKHDFVRSRRTISKHFHRVLNAVVKMYEVFLARPTPITEDCMDPRWQWFKGCSGALDGTYIRVRVPGHEQGWYRTRKGQVAVNVLGVCDPNMQFIYVLTGWEGSAADNSVLRDAVHREGGLRVPTGNYYLCDNGYANAEGFLTPYRGVQYHLREWDRGLGGPQNREELFNLKHSSARNVIERTFGLLKVRGILRNPSFYPIKVQHRIILACCLLHNFLRKEIPDDPLESEVPSQNDNGTECETEYVSTIESNQV</sequence>
<proteinExistence type="inferred from homology"/>
<keyword evidence="7" id="KW-0539">Nucleus</keyword>
<gene>
    <name evidence="11" type="ORF">Sradi_4364300</name>
</gene>
<dbReference type="Pfam" id="PF26138">
    <property type="entry name" value="DUF8040"/>
    <property type="match status" value="1"/>
</dbReference>
<dbReference type="GO" id="GO:0016787">
    <property type="term" value="F:hydrolase activity"/>
    <property type="evidence" value="ECO:0007669"/>
    <property type="project" value="UniProtKB-KW"/>
</dbReference>
<reference evidence="11" key="1">
    <citation type="submission" date="2020-06" db="EMBL/GenBank/DDBJ databases">
        <authorList>
            <person name="Li T."/>
            <person name="Hu X."/>
            <person name="Zhang T."/>
            <person name="Song X."/>
            <person name="Zhang H."/>
            <person name="Dai N."/>
            <person name="Sheng W."/>
            <person name="Hou X."/>
            <person name="Wei L."/>
        </authorList>
    </citation>
    <scope>NUCLEOTIDE SEQUENCE</scope>
    <source>
        <strain evidence="11">G02</strain>
        <tissue evidence="11">Leaf</tissue>
    </source>
</reference>
<dbReference type="Pfam" id="PF13359">
    <property type="entry name" value="DDE_Tnp_4"/>
    <property type="match status" value="1"/>
</dbReference>
<keyword evidence="4" id="KW-0540">Nuclease</keyword>
<feature type="domain" description="DDE Tnp4" evidence="9">
    <location>
        <begin position="130"/>
        <end position="290"/>
    </location>
</feature>
<dbReference type="PANTHER" id="PTHR22930">
    <property type="match status" value="1"/>
</dbReference>
<protein>
    <recommendedName>
        <fullName evidence="12">Transposase</fullName>
    </recommendedName>
</protein>
<dbReference type="InterPro" id="IPR045249">
    <property type="entry name" value="HARBI1-like"/>
</dbReference>
<evidence type="ECO:0000259" key="9">
    <source>
        <dbReference type="Pfam" id="PF13359"/>
    </source>
</evidence>
<comment type="similarity">
    <text evidence="3">Belongs to the HARBI1 family.</text>
</comment>
<evidence type="ECO:0008006" key="12">
    <source>
        <dbReference type="Google" id="ProtNLM"/>
    </source>
</evidence>
<evidence type="ECO:0000256" key="3">
    <source>
        <dbReference type="ARBA" id="ARBA00006958"/>
    </source>
</evidence>
<reference evidence="11" key="2">
    <citation type="journal article" date="2024" name="Plant">
        <title>Genomic evolution and insights into agronomic trait innovations of Sesamum species.</title>
        <authorList>
            <person name="Miao H."/>
            <person name="Wang L."/>
            <person name="Qu L."/>
            <person name="Liu H."/>
            <person name="Sun Y."/>
            <person name="Le M."/>
            <person name="Wang Q."/>
            <person name="Wei S."/>
            <person name="Zheng Y."/>
            <person name="Lin W."/>
            <person name="Duan Y."/>
            <person name="Cao H."/>
            <person name="Xiong S."/>
            <person name="Wang X."/>
            <person name="Wei L."/>
            <person name="Li C."/>
            <person name="Ma Q."/>
            <person name="Ju M."/>
            <person name="Zhao R."/>
            <person name="Li G."/>
            <person name="Mu C."/>
            <person name="Tian Q."/>
            <person name="Mei H."/>
            <person name="Zhang T."/>
            <person name="Gao T."/>
            <person name="Zhang H."/>
        </authorList>
    </citation>
    <scope>NUCLEOTIDE SEQUENCE</scope>
    <source>
        <strain evidence="11">G02</strain>
    </source>
</reference>
<keyword evidence="6" id="KW-0378">Hydrolase</keyword>
<keyword evidence="5" id="KW-0479">Metal-binding</keyword>
<evidence type="ECO:0000259" key="10">
    <source>
        <dbReference type="Pfam" id="PF26138"/>
    </source>
</evidence>